<organism evidence="1 2">
    <name type="scientific">Aldrovandia affinis</name>
    <dbReference type="NCBI Taxonomy" id="143900"/>
    <lineage>
        <taxon>Eukaryota</taxon>
        <taxon>Metazoa</taxon>
        <taxon>Chordata</taxon>
        <taxon>Craniata</taxon>
        <taxon>Vertebrata</taxon>
        <taxon>Euteleostomi</taxon>
        <taxon>Actinopterygii</taxon>
        <taxon>Neopterygii</taxon>
        <taxon>Teleostei</taxon>
        <taxon>Notacanthiformes</taxon>
        <taxon>Halosauridae</taxon>
        <taxon>Aldrovandia</taxon>
    </lineage>
</organism>
<evidence type="ECO:0000313" key="1">
    <source>
        <dbReference type="EMBL" id="KAJ8398134.1"/>
    </source>
</evidence>
<accession>A0AAD7S8Y7</accession>
<dbReference type="AlphaFoldDB" id="A0AAD7S8Y7"/>
<name>A0AAD7S8Y7_9TELE</name>
<dbReference type="EMBL" id="JAINUG010000092">
    <property type="protein sequence ID" value="KAJ8398134.1"/>
    <property type="molecule type" value="Genomic_DNA"/>
</dbReference>
<dbReference type="Proteomes" id="UP001221898">
    <property type="component" value="Unassembled WGS sequence"/>
</dbReference>
<comment type="caution">
    <text evidence="1">The sequence shown here is derived from an EMBL/GenBank/DDBJ whole genome shotgun (WGS) entry which is preliminary data.</text>
</comment>
<proteinExistence type="predicted"/>
<protein>
    <submittedName>
        <fullName evidence="1">Uncharacterized protein</fullName>
    </submittedName>
</protein>
<evidence type="ECO:0000313" key="2">
    <source>
        <dbReference type="Proteomes" id="UP001221898"/>
    </source>
</evidence>
<keyword evidence="2" id="KW-1185">Reference proteome</keyword>
<sequence>MLYGRGGADVKPAAEPTRFSSYLTWMSRIRLCLREGRGETRLCFLTYGREPCLCPAAAGTALCPEMNGEYIIPVRASRRVSSDPVLSHDLRVPRSKISNVYRNTPASRRGVWRHFLELSHSGDCWAVRADVCPRGERPARGRATAV</sequence>
<reference evidence="1" key="1">
    <citation type="journal article" date="2023" name="Science">
        <title>Genome structures resolve the early diversification of teleost fishes.</title>
        <authorList>
            <person name="Parey E."/>
            <person name="Louis A."/>
            <person name="Montfort J."/>
            <person name="Bouchez O."/>
            <person name="Roques C."/>
            <person name="Iampietro C."/>
            <person name="Lluch J."/>
            <person name="Castinel A."/>
            <person name="Donnadieu C."/>
            <person name="Desvignes T."/>
            <person name="Floi Bucao C."/>
            <person name="Jouanno E."/>
            <person name="Wen M."/>
            <person name="Mejri S."/>
            <person name="Dirks R."/>
            <person name="Jansen H."/>
            <person name="Henkel C."/>
            <person name="Chen W.J."/>
            <person name="Zahm M."/>
            <person name="Cabau C."/>
            <person name="Klopp C."/>
            <person name="Thompson A.W."/>
            <person name="Robinson-Rechavi M."/>
            <person name="Braasch I."/>
            <person name="Lecointre G."/>
            <person name="Bobe J."/>
            <person name="Postlethwait J.H."/>
            <person name="Berthelot C."/>
            <person name="Roest Crollius H."/>
            <person name="Guiguen Y."/>
        </authorList>
    </citation>
    <scope>NUCLEOTIDE SEQUENCE</scope>
    <source>
        <strain evidence="1">NC1722</strain>
    </source>
</reference>
<gene>
    <name evidence="1" type="ORF">AAFF_G00429780</name>
</gene>